<geneLocation type="plasmid" evidence="2 3">
    <name>unnamed</name>
</geneLocation>
<feature type="region of interest" description="Disordered" evidence="1">
    <location>
        <begin position="244"/>
        <end position="270"/>
    </location>
</feature>
<evidence type="ECO:0000313" key="3">
    <source>
        <dbReference type="Proteomes" id="UP001056610"/>
    </source>
</evidence>
<feature type="region of interest" description="Disordered" evidence="1">
    <location>
        <begin position="150"/>
        <end position="208"/>
    </location>
</feature>
<organism evidence="2 3">
    <name type="scientific">Candidatus Mycobacterium methanotrophicum</name>
    <dbReference type="NCBI Taxonomy" id="2943498"/>
    <lineage>
        <taxon>Bacteria</taxon>
        <taxon>Bacillati</taxon>
        <taxon>Actinomycetota</taxon>
        <taxon>Actinomycetes</taxon>
        <taxon>Mycobacteriales</taxon>
        <taxon>Mycobacteriaceae</taxon>
        <taxon>Mycobacterium</taxon>
    </lineage>
</organism>
<protein>
    <recommendedName>
        <fullName evidence="4">Transglycosylase SLT domain-containing protein</fullName>
    </recommendedName>
</protein>
<keyword evidence="2" id="KW-0614">Plasmid</keyword>
<feature type="compositionally biased region" description="Low complexity" evidence="1">
    <location>
        <begin position="182"/>
        <end position="206"/>
    </location>
</feature>
<accession>A0ABY4QU72</accession>
<evidence type="ECO:0000313" key="2">
    <source>
        <dbReference type="EMBL" id="UQX13533.1"/>
    </source>
</evidence>
<name>A0ABY4QU72_9MYCO</name>
<dbReference type="Proteomes" id="UP001056610">
    <property type="component" value="Plasmid unnamed"/>
</dbReference>
<feature type="compositionally biased region" description="Polar residues" evidence="1">
    <location>
        <begin position="246"/>
        <end position="268"/>
    </location>
</feature>
<evidence type="ECO:0000256" key="1">
    <source>
        <dbReference type="SAM" id="MobiDB-lite"/>
    </source>
</evidence>
<gene>
    <name evidence="2" type="ORF">M5I08_25405</name>
</gene>
<keyword evidence="3" id="KW-1185">Reference proteome</keyword>
<sequence>MSIEQVVDDYLSGVRHIIGTSPAPGSSSPPPDRAPTFPDLDWTGDAHRAAVAATSALQQARGQLRAAADNVATTTQAARDIAADATTHLAAITTDWEHAKSSVIALPSPSSRDAALLPHAQRTINDAVALISTTTTKYADAAAAVRKHAANLPAPGNGPDVQSPPTPPTDHDEPTPPGSDLAAATTETPGPAPTPSAGNATTSPASLLPTAMGSAMGLPSSFLPMAAALPSAAATPLGGALSPLLQSATTSSPGDHDLPSSSHSTTRHLAQPGSIDQAIDGALDALGITDPQARENWREGYEILVHRESSDRIGAINNGDSNATGPMMTDGGYSGSSRGLAQVTPSTFRSFHVPGTSDDIFDPIANIAASMNYVMHTHGVSPTGADLTTKVAQANASSSGGGY</sequence>
<evidence type="ECO:0008006" key="4">
    <source>
        <dbReference type="Google" id="ProtNLM"/>
    </source>
</evidence>
<proteinExistence type="predicted"/>
<reference evidence="2" key="1">
    <citation type="submission" date="2022-05" db="EMBL/GenBank/DDBJ databases">
        <title>A methanotrophic Mycobacterium dominates a cave microbial ecosystem.</title>
        <authorList>
            <person name="Van Spanning R.J.M."/>
            <person name="Guan Q."/>
            <person name="Melkonian C."/>
            <person name="Gallant J."/>
            <person name="Polerecky L."/>
            <person name="Flot J.-F."/>
            <person name="Brandt B.W."/>
            <person name="Braster M."/>
            <person name="Iturbe Espinoza P."/>
            <person name="Aerts J."/>
            <person name="Meima-Franke M."/>
            <person name="Piersma S.R."/>
            <person name="Bunduc C."/>
            <person name="Ummels R."/>
            <person name="Pain A."/>
            <person name="Fleming E.J."/>
            <person name="van der Wel N."/>
            <person name="Gherman V.D."/>
            <person name="Sarbu S.M."/>
            <person name="Bodelier P.L.E."/>
            <person name="Bitter W."/>
        </authorList>
    </citation>
    <scope>NUCLEOTIDE SEQUENCE</scope>
    <source>
        <strain evidence="2">Sulfur Cave</strain>
        <plasmid evidence="2">unnamed</plasmid>
    </source>
</reference>
<feature type="region of interest" description="Disordered" evidence="1">
    <location>
        <begin position="17"/>
        <end position="36"/>
    </location>
</feature>
<dbReference type="EMBL" id="CP097321">
    <property type="protein sequence ID" value="UQX13533.1"/>
    <property type="molecule type" value="Genomic_DNA"/>
</dbReference>
<dbReference type="RefSeq" id="WP_219068179.1">
    <property type="nucleotide sequence ID" value="NZ_CAJUXY010000032.1"/>
</dbReference>